<protein>
    <submittedName>
        <fullName evidence="1">Uncharacterized protein</fullName>
    </submittedName>
</protein>
<reference evidence="1 2" key="1">
    <citation type="submission" date="2017-07" db="EMBL/GenBank/DDBJ databases">
        <title>Shotgun whole genome sequences of three halophilic bacterial isolates.</title>
        <authorList>
            <person name="Pozzo T."/>
            <person name="Higdon S.M."/>
            <person name="Quillaguaman J."/>
        </authorList>
    </citation>
    <scope>NUCLEOTIDE SEQUENCE [LARGE SCALE GENOMIC DNA]</scope>
    <source>
        <strain evidence="1 2">LC1</strain>
    </source>
</reference>
<dbReference type="EMBL" id="NPEY01000031">
    <property type="protein sequence ID" value="OZT72508.1"/>
    <property type="molecule type" value="Genomic_DNA"/>
</dbReference>
<gene>
    <name evidence="1" type="ORF">CE457_19055</name>
</gene>
<accession>A0ABX4G4X1</accession>
<evidence type="ECO:0000313" key="1">
    <source>
        <dbReference type="EMBL" id="OZT72508.1"/>
    </source>
</evidence>
<evidence type="ECO:0000313" key="2">
    <source>
        <dbReference type="Proteomes" id="UP000216538"/>
    </source>
</evidence>
<comment type="caution">
    <text evidence="1">The sequence shown here is derived from an EMBL/GenBank/DDBJ whole genome shotgun (WGS) entry which is preliminary data.</text>
</comment>
<dbReference type="RefSeq" id="WP_040481672.1">
    <property type="nucleotide sequence ID" value="NZ_JH393260.1"/>
</dbReference>
<name>A0ABX4G4X1_9GAMM</name>
<proteinExistence type="predicted"/>
<sequence>MDYQRARLRYQFSKLEPVRNGIFPEHGGNVEFELYSFFEICYHLKDWVKHSPEYSDWGNVEDFINESPAMRICADICNRLKHKNLRKRRSNSEIGVFHLKSNMTIGPETSMARVSIEEVTIETERGEECCYALAKECLEEWDSYFSENGVNRSCS</sequence>
<organism evidence="1 2">
    <name type="scientific">Vreelandella boliviensis LC1</name>
    <dbReference type="NCBI Taxonomy" id="1072583"/>
    <lineage>
        <taxon>Bacteria</taxon>
        <taxon>Pseudomonadati</taxon>
        <taxon>Pseudomonadota</taxon>
        <taxon>Gammaproteobacteria</taxon>
        <taxon>Oceanospirillales</taxon>
        <taxon>Halomonadaceae</taxon>
        <taxon>Vreelandella</taxon>
    </lineage>
</organism>
<keyword evidence="2" id="KW-1185">Reference proteome</keyword>
<dbReference type="Proteomes" id="UP000216538">
    <property type="component" value="Unassembled WGS sequence"/>
</dbReference>